<dbReference type="PANTHER" id="PTHR46769">
    <property type="entry name" value="POLYCYSTIC KIDNEY AND HEPATIC DISEASE 1 (AUTOSOMAL RECESSIVE)-LIKE 1"/>
    <property type="match status" value="1"/>
</dbReference>
<dbReference type="InterPro" id="IPR012334">
    <property type="entry name" value="Pectin_lyas_fold"/>
</dbReference>
<name>A0AAD8YAI7_9STRA</name>
<reference evidence="7" key="1">
    <citation type="submission" date="2023-06" db="EMBL/GenBank/DDBJ databases">
        <title>Survivors Of The Sea: Transcriptome response of Skeletonema marinoi to long-term dormancy.</title>
        <authorList>
            <person name="Pinder M.I.M."/>
            <person name="Kourtchenko O."/>
            <person name="Robertson E.K."/>
            <person name="Larsson T."/>
            <person name="Maumus F."/>
            <person name="Osuna-Cruz C.M."/>
            <person name="Vancaester E."/>
            <person name="Stenow R."/>
            <person name="Vandepoele K."/>
            <person name="Ploug H."/>
            <person name="Bruchert V."/>
            <person name="Godhe A."/>
            <person name="Topel M."/>
        </authorList>
    </citation>
    <scope>NUCLEOTIDE SEQUENCE</scope>
    <source>
        <strain evidence="7">R05AC</strain>
    </source>
</reference>
<dbReference type="PANTHER" id="PTHR46769:SF2">
    <property type="entry name" value="FIBROCYSTIN-L ISOFORM 2 PRECURSOR-RELATED"/>
    <property type="match status" value="1"/>
</dbReference>
<comment type="caution">
    <text evidence="7">The sequence shown here is derived from an EMBL/GenBank/DDBJ whole genome shotgun (WGS) entry which is preliminary data.</text>
</comment>
<evidence type="ECO:0000313" key="8">
    <source>
        <dbReference type="Proteomes" id="UP001224775"/>
    </source>
</evidence>
<evidence type="ECO:0000259" key="5">
    <source>
        <dbReference type="Pfam" id="PF10162"/>
    </source>
</evidence>
<evidence type="ECO:0000256" key="1">
    <source>
        <dbReference type="ARBA" id="ARBA00004236"/>
    </source>
</evidence>
<comment type="subcellular location">
    <subcellularLocation>
        <location evidence="1">Cell membrane</location>
    </subcellularLocation>
</comment>
<evidence type="ECO:0000256" key="2">
    <source>
        <dbReference type="ARBA" id="ARBA00022475"/>
    </source>
</evidence>
<keyword evidence="8" id="KW-1185">Reference proteome</keyword>
<keyword evidence="2" id="KW-1003">Cell membrane</keyword>
<evidence type="ECO:0008006" key="9">
    <source>
        <dbReference type="Google" id="ProtNLM"/>
    </source>
</evidence>
<keyword evidence="4" id="KW-0325">Glycoprotein</keyword>
<dbReference type="Gene3D" id="2.160.20.10">
    <property type="entry name" value="Single-stranded right-handed beta-helix, Pectin lyase-like"/>
    <property type="match status" value="1"/>
</dbReference>
<gene>
    <name evidence="7" type="ORF">QTG54_007978</name>
</gene>
<protein>
    <recommendedName>
        <fullName evidence="9">G8 domain-containing protein</fullName>
    </recommendedName>
</protein>
<dbReference type="GO" id="GO:0005886">
    <property type="term" value="C:plasma membrane"/>
    <property type="evidence" value="ECO:0007669"/>
    <property type="project" value="UniProtKB-SubCell"/>
</dbReference>
<evidence type="ECO:0000256" key="4">
    <source>
        <dbReference type="ARBA" id="ARBA00023180"/>
    </source>
</evidence>
<dbReference type="InterPro" id="IPR052387">
    <property type="entry name" value="Fibrocystin"/>
</dbReference>
<organism evidence="7 8">
    <name type="scientific">Skeletonema marinoi</name>
    <dbReference type="NCBI Taxonomy" id="267567"/>
    <lineage>
        <taxon>Eukaryota</taxon>
        <taxon>Sar</taxon>
        <taxon>Stramenopiles</taxon>
        <taxon>Ochrophyta</taxon>
        <taxon>Bacillariophyta</taxon>
        <taxon>Coscinodiscophyceae</taxon>
        <taxon>Thalassiosirophycidae</taxon>
        <taxon>Thalassiosirales</taxon>
        <taxon>Skeletonemataceae</taxon>
        <taxon>Skeletonema</taxon>
        <taxon>Skeletonema marinoi-dohrnii complex</taxon>
    </lineage>
</organism>
<dbReference type="Pfam" id="PF24606">
    <property type="entry name" value="CEMIP_beta-hel"/>
    <property type="match status" value="1"/>
</dbReference>
<keyword evidence="3" id="KW-0732">Signal</keyword>
<dbReference type="InterPro" id="IPR055401">
    <property type="entry name" value="CEMIP_beta-hel_dom"/>
</dbReference>
<dbReference type="EMBL" id="JATAAI010000013">
    <property type="protein sequence ID" value="KAK1741500.1"/>
    <property type="molecule type" value="Genomic_DNA"/>
</dbReference>
<keyword evidence="2" id="KW-0472">Membrane</keyword>
<feature type="domain" description="G8" evidence="5">
    <location>
        <begin position="43"/>
        <end position="150"/>
    </location>
</feature>
<accession>A0AAD8YAI7</accession>
<dbReference type="SUPFAM" id="SSF51126">
    <property type="entry name" value="Pectin lyase-like"/>
    <property type="match status" value="1"/>
</dbReference>
<evidence type="ECO:0000259" key="6">
    <source>
        <dbReference type="Pfam" id="PF24606"/>
    </source>
</evidence>
<dbReference type="Pfam" id="PF10162">
    <property type="entry name" value="G8"/>
    <property type="match status" value="1"/>
</dbReference>
<sequence>MDGRRLTGNTNQIGQFAPLSCNPVEFDCTDAAGLSSVVGGGPVVVPCGTCLVYDLGAEATIGGLNIIGKLLVPTNHKSTLSTPFIFVQGELEMSDDRPISEDNTSMKIVLTGNTDVMLTPHEPVAGAAPLNAGEKPFLVAGGKLNIRGWDDVEGSGKTWTPILAMAEADRLYPNPIVGETAARTALPRLSNPTITCPNKIVHDFEGGVDFSVWKGGDGNILSYDEANGTLTATNLRLDSQGFRLDFTKLTKDCPITQDVTYLVTIRLKIEDPTLEDGAVSICETNNHKDHCPKLGRSIDKAEGKGWIYDKEVNLLPSSIGRNNEWFTFASEWTWNAVDLTDDVAQVFYLKNFKPGQIIHMDEFQFELPSPKAYAPVEDPCLELVVNGDAENADGRGWHHYPMWSGRTDRFIPTILEENVDGAVNKYWHIENRVWVGDSLRFRVNHQCFMLGSTYTVSLRARFTGKTHPVTYWFEIKGNTATKGYRYQKPLNCPSQSAADGWVTCSGDFVVDEYYEFTSSPEIILVTQDENDSTGYVDWDFDDVSIKFKSGPAAGLEVGGSDAARWAVNSDVHITSSTLHGQDAQDGRVKAVSQKANGNVVLELENPITPVFSEKETPGYGVEIAVTSRNIKIIGEDDGTYNGGYLQVFHTPGVAQVIEGVEFFNMGQSSRKNRFAIQLLYNGDVEGTSISSNSIRKSNMRCISVDGTANATIASNVGAGIAGHCFYFDRISADNMVIDNLASNMNNIINWNNRIDGWDDYDADGFAIWSPFNHFIGNVAAGGHKRGFRYYLDWRTLGEDLINVGPNMRRNPIGTFKDNKAHSNFRQGFHLADFEQFFQFRDPENVPVFENLSAYRNREQGIYVMNCVHCEFNGGFLSDNQKGIEIRRSDGITLQDFVIQGQTELFKNYVTDNNSHKLCGHSGWTYEGIHMMGTLWRYGHLDPGFGIRVKNVVLSGFDKEKEYYDNCPSTEPIGFSTDTHYGGHFDYKTSFENVTVDDGRDIILDGCRAANYGYPDIVITDIDGSLDPDMSASSGALVSDQTYMTGLFGDSCKSTAGCMSYCAEICLGMVTFFTERFGTENYKLKVTDTASGLFIDIPGNVRTYNERWNTYAYDGGAERTFAASLPAGNYTAEFVDEFGNTVWPTYAEEQWAQAPDCDGGVSIGDITVIKPAMDAATECVDMVRNGDSATRSDVTPWIHTKWYGEIVNELKPGEGIDGGNAIAMDRTYHWTGIAQNLNSMCTDAREGEWYEFSAWMKMTDANGNPSTNIDPNREWWRNQAPIMTITDRQYRDVSTKQHLYNAEHRNLAALARPYNNTEWGHIHGIFKMPTSPRLWFELERAPDNVKFLLDNASLTPLTCNRDGLVRNGNLETNDSLYWDIWGGGDVVLDFLPGAGPNDGNALKSSSRVHHSWTQSQVLNTDCVNAGDRIAFSAKIKTSVDCLIYSWDSNQRCNDIFFHTDKDNVREYHRVGYITADTPDEGGWHHVHGIHTHSENGEKPDLAKLYFADANPNWDVYTADVKAYVLEQNCQALVENPDMEEKDLYWTYTDRDRSKVKVITPGAGGSGHALRLYDRDHSWRGLRQVLDPRCFVPGEEFTINAKFRLTDALLAGVACAGTDCPSVVLYGRTCPNGDVREKFWNALDMPWDSEGWNNYDATFAVSDEIAACGSVELWIHEVNPSWNIEIDDVQIYANA</sequence>
<dbReference type="InterPro" id="IPR011050">
    <property type="entry name" value="Pectin_lyase_fold/virulence"/>
</dbReference>
<evidence type="ECO:0000256" key="3">
    <source>
        <dbReference type="ARBA" id="ARBA00022729"/>
    </source>
</evidence>
<dbReference type="Gene3D" id="2.60.120.260">
    <property type="entry name" value="Galactose-binding domain-like"/>
    <property type="match status" value="4"/>
</dbReference>
<feature type="domain" description="CEMIP beta-helix" evidence="6">
    <location>
        <begin position="642"/>
        <end position="828"/>
    </location>
</feature>
<evidence type="ECO:0000313" key="7">
    <source>
        <dbReference type="EMBL" id="KAK1741500.1"/>
    </source>
</evidence>
<proteinExistence type="predicted"/>
<dbReference type="InterPro" id="IPR019316">
    <property type="entry name" value="G8_domain"/>
</dbReference>
<dbReference type="Proteomes" id="UP001224775">
    <property type="component" value="Unassembled WGS sequence"/>
</dbReference>